<dbReference type="SUPFAM" id="SSF53098">
    <property type="entry name" value="Ribonuclease H-like"/>
    <property type="match status" value="1"/>
</dbReference>
<dbReference type="Gene3D" id="3.30.420.10">
    <property type="entry name" value="Ribonuclease H-like superfamily/Ribonuclease H"/>
    <property type="match status" value="1"/>
</dbReference>
<dbReference type="InterPro" id="IPR036397">
    <property type="entry name" value="RNaseH_sf"/>
</dbReference>
<feature type="domain" description="RNase H type-1" evidence="1">
    <location>
        <begin position="9"/>
        <end position="94"/>
    </location>
</feature>
<evidence type="ECO:0000313" key="3">
    <source>
        <dbReference type="Proteomes" id="UP001358586"/>
    </source>
</evidence>
<name>A0ABR0NDM1_GOSAR</name>
<dbReference type="EMBL" id="JARKNE010000010">
    <property type="protein sequence ID" value="KAK5793106.1"/>
    <property type="molecule type" value="Genomic_DNA"/>
</dbReference>
<dbReference type="Proteomes" id="UP001358586">
    <property type="component" value="Chromosome 10"/>
</dbReference>
<evidence type="ECO:0000313" key="2">
    <source>
        <dbReference type="EMBL" id="KAK5793106.1"/>
    </source>
</evidence>
<proteinExistence type="predicted"/>
<gene>
    <name evidence="2" type="ORF">PVK06_034242</name>
</gene>
<dbReference type="CDD" id="cd06222">
    <property type="entry name" value="RNase_H_like"/>
    <property type="match status" value="1"/>
</dbReference>
<sequence length="124" mass="14078">MEACTYPYEGVVDAFVAEAKACERAMLFAMDMGFRSILMEGDSLLIIKKLKSDGDDRSILSPISQSIRLLESHFVEVTYHFVPREANRAAHNLALEGRQRQTSYFWVDEAPDSVEKVVDEDWTA</sequence>
<keyword evidence="3" id="KW-1185">Reference proteome</keyword>
<protein>
    <recommendedName>
        <fullName evidence="1">RNase H type-1 domain-containing protein</fullName>
    </recommendedName>
</protein>
<dbReference type="PANTHER" id="PTHR47074">
    <property type="entry name" value="BNAC02G40300D PROTEIN"/>
    <property type="match status" value="1"/>
</dbReference>
<organism evidence="2 3">
    <name type="scientific">Gossypium arboreum</name>
    <name type="common">Tree cotton</name>
    <name type="synonym">Gossypium nanking</name>
    <dbReference type="NCBI Taxonomy" id="29729"/>
    <lineage>
        <taxon>Eukaryota</taxon>
        <taxon>Viridiplantae</taxon>
        <taxon>Streptophyta</taxon>
        <taxon>Embryophyta</taxon>
        <taxon>Tracheophyta</taxon>
        <taxon>Spermatophyta</taxon>
        <taxon>Magnoliopsida</taxon>
        <taxon>eudicotyledons</taxon>
        <taxon>Gunneridae</taxon>
        <taxon>Pentapetalae</taxon>
        <taxon>rosids</taxon>
        <taxon>malvids</taxon>
        <taxon>Malvales</taxon>
        <taxon>Malvaceae</taxon>
        <taxon>Malvoideae</taxon>
        <taxon>Gossypium</taxon>
    </lineage>
</organism>
<accession>A0ABR0NDM1</accession>
<reference evidence="2 3" key="1">
    <citation type="submission" date="2023-03" db="EMBL/GenBank/DDBJ databases">
        <title>WGS of Gossypium arboreum.</title>
        <authorList>
            <person name="Yu D."/>
        </authorList>
    </citation>
    <scope>NUCLEOTIDE SEQUENCE [LARGE SCALE GENOMIC DNA]</scope>
    <source>
        <tissue evidence="2">Leaf</tissue>
    </source>
</reference>
<comment type="caution">
    <text evidence="2">The sequence shown here is derived from an EMBL/GenBank/DDBJ whole genome shotgun (WGS) entry which is preliminary data.</text>
</comment>
<dbReference type="InterPro" id="IPR002156">
    <property type="entry name" value="RNaseH_domain"/>
</dbReference>
<evidence type="ECO:0000259" key="1">
    <source>
        <dbReference type="Pfam" id="PF13456"/>
    </source>
</evidence>
<dbReference type="InterPro" id="IPR052929">
    <property type="entry name" value="RNase_H-like_EbsB-rel"/>
</dbReference>
<dbReference type="InterPro" id="IPR012337">
    <property type="entry name" value="RNaseH-like_sf"/>
</dbReference>
<dbReference type="InterPro" id="IPR044730">
    <property type="entry name" value="RNase_H-like_dom_plant"/>
</dbReference>
<dbReference type="PANTHER" id="PTHR47074:SF61">
    <property type="entry name" value="RNASE H TYPE-1 DOMAIN-CONTAINING PROTEIN"/>
    <property type="match status" value="1"/>
</dbReference>
<dbReference type="Pfam" id="PF13456">
    <property type="entry name" value="RVT_3"/>
    <property type="match status" value="1"/>
</dbReference>